<evidence type="ECO:0000313" key="2">
    <source>
        <dbReference type="EMBL" id="MBL0004987.1"/>
    </source>
</evidence>
<dbReference type="Pfam" id="PF15595">
    <property type="entry name" value="Imm51"/>
    <property type="match status" value="1"/>
</dbReference>
<reference evidence="1 3" key="1">
    <citation type="submission" date="2020-10" db="EMBL/GenBank/DDBJ databases">
        <title>Connecting structure to function with the recovery of over 1000 high-quality activated sludge metagenome-assembled genomes encoding full-length rRNA genes using long-read sequencing.</title>
        <authorList>
            <person name="Singleton C.M."/>
            <person name="Petriglieri F."/>
            <person name="Kristensen J.M."/>
            <person name="Kirkegaard R.H."/>
            <person name="Michaelsen T.Y."/>
            <person name="Andersen M.H."/>
            <person name="Karst S.M."/>
            <person name="Dueholm M.S."/>
            <person name="Nielsen P.H."/>
            <person name="Albertsen M."/>
        </authorList>
    </citation>
    <scope>NUCLEOTIDE SEQUENCE [LARGE SCALE GENOMIC DNA]</scope>
    <source>
        <strain evidence="1">AalE_18-Q3-R2-46_BAT3C.188</strain>
        <strain evidence="2">Ribe_18-Q3-R11-54_MAXAC.001</strain>
    </source>
</reference>
<dbReference type="EMBL" id="JADKGK010000024">
    <property type="protein sequence ID" value="MBL0004987.1"/>
    <property type="molecule type" value="Genomic_DNA"/>
</dbReference>
<dbReference type="Proteomes" id="UP000886632">
    <property type="component" value="Unassembled WGS sequence"/>
</dbReference>
<protein>
    <recommendedName>
        <fullName evidence="4">Immunity protein 51 of polymorphic toxin system</fullName>
    </recommendedName>
</protein>
<dbReference type="Proteomes" id="UP000718281">
    <property type="component" value="Unassembled WGS sequence"/>
</dbReference>
<name>A0A935CDS8_9MICO</name>
<gene>
    <name evidence="1" type="ORF">IPF40_09185</name>
    <name evidence="2" type="ORF">IPP00_13750</name>
</gene>
<proteinExistence type="predicted"/>
<evidence type="ECO:0000313" key="3">
    <source>
        <dbReference type="Proteomes" id="UP000718281"/>
    </source>
</evidence>
<comment type="caution">
    <text evidence="1">The sequence shown here is derived from an EMBL/GenBank/DDBJ whole genome shotgun (WGS) entry which is preliminary data.</text>
</comment>
<accession>A0A935CDS8</accession>
<evidence type="ECO:0000313" key="1">
    <source>
        <dbReference type="EMBL" id="MBK6301204.1"/>
    </source>
</evidence>
<dbReference type="AlphaFoldDB" id="A0A935CDS8"/>
<dbReference type="InterPro" id="IPR028956">
    <property type="entry name" value="Imm51"/>
</dbReference>
<sequence>MDPLNLIETAPDDVALTMYTGELVVDAMVRKLGHEPNGTFWDGVAEWLVETEAPTLEGRFDYDSEGGMFCAYGDRADLEALRALMLPVVTDPKRVRSLIKAAEDADFEFDD</sequence>
<organism evidence="1 3">
    <name type="scientific">Candidatus Phosphoribacter hodrii</name>
    <dbReference type="NCBI Taxonomy" id="2953743"/>
    <lineage>
        <taxon>Bacteria</taxon>
        <taxon>Bacillati</taxon>
        <taxon>Actinomycetota</taxon>
        <taxon>Actinomycetes</taxon>
        <taxon>Micrococcales</taxon>
        <taxon>Dermatophilaceae</taxon>
        <taxon>Candidatus Phosphoribacter</taxon>
    </lineage>
</organism>
<evidence type="ECO:0008006" key="4">
    <source>
        <dbReference type="Google" id="ProtNLM"/>
    </source>
</evidence>
<dbReference type="EMBL" id="JADIXZ010000004">
    <property type="protein sequence ID" value="MBK6301204.1"/>
    <property type="molecule type" value="Genomic_DNA"/>
</dbReference>